<protein>
    <submittedName>
        <fullName evidence="5">Heavy metal-responsive transcriptional regulator</fullName>
    </submittedName>
</protein>
<feature type="domain" description="HTH merR-type" evidence="4">
    <location>
        <begin position="1"/>
        <end position="70"/>
    </location>
</feature>
<comment type="caution">
    <text evidence="5">The sequence shown here is derived from an EMBL/GenBank/DDBJ whole genome shotgun (WGS) entry which is preliminary data.</text>
</comment>
<dbReference type="Gene3D" id="1.10.1660.10">
    <property type="match status" value="1"/>
</dbReference>
<dbReference type="PRINTS" id="PR00040">
    <property type="entry name" value="HTHMERR"/>
</dbReference>
<evidence type="ECO:0000256" key="3">
    <source>
        <dbReference type="ARBA" id="ARBA00023163"/>
    </source>
</evidence>
<dbReference type="GO" id="GO:0003700">
    <property type="term" value="F:DNA-binding transcription factor activity"/>
    <property type="evidence" value="ECO:0007669"/>
    <property type="project" value="InterPro"/>
</dbReference>
<organism evidence="5 6">
    <name type="scientific">Hyphomonas atlantica</name>
    <dbReference type="NCBI Taxonomy" id="1280948"/>
    <lineage>
        <taxon>Bacteria</taxon>
        <taxon>Pseudomonadati</taxon>
        <taxon>Pseudomonadota</taxon>
        <taxon>Alphaproteobacteria</taxon>
        <taxon>Hyphomonadales</taxon>
        <taxon>Hyphomonadaceae</taxon>
        <taxon>Hyphomonas</taxon>
    </lineage>
</organism>
<name>A0A356W1F6_9PROT</name>
<evidence type="ECO:0000313" key="6">
    <source>
        <dbReference type="Proteomes" id="UP000263957"/>
    </source>
</evidence>
<dbReference type="AlphaFoldDB" id="A0A356W1F6"/>
<gene>
    <name evidence="5" type="ORF">DD728_00880</name>
</gene>
<dbReference type="InterPro" id="IPR047057">
    <property type="entry name" value="MerR_fam"/>
</dbReference>
<sequence>MLNIGDVARQGGVSVETLRYYEQQGLIETPDRDANGYRKYAPEVVRHIQFIKRAQDVGFTLRDIGDLLSLKTDPGASCSDVRDRALGKLSEIEEKIDVLSRMRDVLSTWTNACPSTGPVSACPILDALEARKGPSNADR</sequence>
<dbReference type="CDD" id="cd04770">
    <property type="entry name" value="HTH_HMRTR"/>
    <property type="match status" value="1"/>
</dbReference>
<accession>A0A356W1F6</accession>
<dbReference type="EMBL" id="DOGS01000023">
    <property type="protein sequence ID" value="HBQ47434.1"/>
    <property type="molecule type" value="Genomic_DNA"/>
</dbReference>
<dbReference type="SMART" id="SM00422">
    <property type="entry name" value="HTH_MERR"/>
    <property type="match status" value="1"/>
</dbReference>
<dbReference type="InterPro" id="IPR000551">
    <property type="entry name" value="MerR-type_HTH_dom"/>
</dbReference>
<dbReference type="PROSITE" id="PS50937">
    <property type="entry name" value="HTH_MERR_2"/>
    <property type="match status" value="1"/>
</dbReference>
<keyword evidence="2" id="KW-0238">DNA-binding</keyword>
<dbReference type="PANTHER" id="PTHR30204">
    <property type="entry name" value="REDOX-CYCLING DRUG-SENSING TRANSCRIPTIONAL ACTIVATOR SOXR"/>
    <property type="match status" value="1"/>
</dbReference>
<keyword evidence="3" id="KW-0804">Transcription</keyword>
<dbReference type="InterPro" id="IPR009061">
    <property type="entry name" value="DNA-bd_dom_put_sf"/>
</dbReference>
<evidence type="ECO:0000256" key="2">
    <source>
        <dbReference type="ARBA" id="ARBA00023125"/>
    </source>
</evidence>
<reference evidence="5 6" key="1">
    <citation type="journal article" date="2018" name="Nat. Biotechnol.">
        <title>A standardized bacterial taxonomy based on genome phylogeny substantially revises the tree of life.</title>
        <authorList>
            <person name="Parks D.H."/>
            <person name="Chuvochina M."/>
            <person name="Waite D.W."/>
            <person name="Rinke C."/>
            <person name="Skarshewski A."/>
            <person name="Chaumeil P.A."/>
            <person name="Hugenholtz P."/>
        </authorList>
    </citation>
    <scope>NUCLEOTIDE SEQUENCE [LARGE SCALE GENOMIC DNA]</scope>
    <source>
        <strain evidence="5">UBA10378</strain>
    </source>
</reference>
<dbReference type="GO" id="GO:0003677">
    <property type="term" value="F:DNA binding"/>
    <property type="evidence" value="ECO:0007669"/>
    <property type="project" value="UniProtKB-KW"/>
</dbReference>
<keyword evidence="1" id="KW-0805">Transcription regulation</keyword>
<dbReference type="Proteomes" id="UP000263957">
    <property type="component" value="Unassembled WGS sequence"/>
</dbReference>
<dbReference type="Pfam" id="PF09278">
    <property type="entry name" value="MerR-DNA-bind"/>
    <property type="match status" value="1"/>
</dbReference>
<dbReference type="SUPFAM" id="SSF46955">
    <property type="entry name" value="Putative DNA-binding domain"/>
    <property type="match status" value="1"/>
</dbReference>
<evidence type="ECO:0000259" key="4">
    <source>
        <dbReference type="PROSITE" id="PS50937"/>
    </source>
</evidence>
<dbReference type="InterPro" id="IPR015358">
    <property type="entry name" value="Tscrpt_reg_MerR_DNA-bd"/>
</dbReference>
<evidence type="ECO:0000313" key="5">
    <source>
        <dbReference type="EMBL" id="HBQ47434.1"/>
    </source>
</evidence>
<dbReference type="Pfam" id="PF00376">
    <property type="entry name" value="MerR"/>
    <property type="match status" value="1"/>
</dbReference>
<evidence type="ECO:0000256" key="1">
    <source>
        <dbReference type="ARBA" id="ARBA00023015"/>
    </source>
</evidence>
<dbReference type="PANTHER" id="PTHR30204:SF94">
    <property type="entry name" value="HEAVY METAL-DEPENDENT TRANSCRIPTIONAL REGULATOR HI_0293-RELATED"/>
    <property type="match status" value="1"/>
</dbReference>
<proteinExistence type="predicted"/>